<gene>
    <name evidence="2" type="ORF">METZ01_LOCUS202086</name>
</gene>
<organism evidence="2">
    <name type="scientific">marine metagenome</name>
    <dbReference type="NCBI Taxonomy" id="408172"/>
    <lineage>
        <taxon>unclassified sequences</taxon>
        <taxon>metagenomes</taxon>
        <taxon>ecological metagenomes</taxon>
    </lineage>
</organism>
<feature type="transmembrane region" description="Helical" evidence="1">
    <location>
        <begin position="17"/>
        <end position="34"/>
    </location>
</feature>
<proteinExistence type="predicted"/>
<sequence length="94" mass="10554">VNAEKIRLMTQNYMTKYLMIGSLLVNLVFAGVTYEMGDLVENISTETCYPGNNVEWSLYDNFGNVNGGGYKVVWIILFSAASHVSQIESEFTEN</sequence>
<name>A0A382EFW9_9ZZZZ</name>
<keyword evidence="1" id="KW-1133">Transmembrane helix</keyword>
<feature type="non-terminal residue" evidence="2">
    <location>
        <position position="94"/>
    </location>
</feature>
<accession>A0A382EFW9</accession>
<reference evidence="2" key="1">
    <citation type="submission" date="2018-05" db="EMBL/GenBank/DDBJ databases">
        <authorList>
            <person name="Lanie J.A."/>
            <person name="Ng W.-L."/>
            <person name="Kazmierczak K.M."/>
            <person name="Andrzejewski T.M."/>
            <person name="Davidsen T.M."/>
            <person name="Wayne K.J."/>
            <person name="Tettelin H."/>
            <person name="Glass J.I."/>
            <person name="Rusch D."/>
            <person name="Podicherti R."/>
            <person name="Tsui H.-C.T."/>
            <person name="Winkler M.E."/>
        </authorList>
    </citation>
    <scope>NUCLEOTIDE SEQUENCE</scope>
</reference>
<evidence type="ECO:0000256" key="1">
    <source>
        <dbReference type="SAM" id="Phobius"/>
    </source>
</evidence>
<protein>
    <submittedName>
        <fullName evidence="2">Uncharacterized protein</fullName>
    </submittedName>
</protein>
<dbReference type="EMBL" id="UINC01044163">
    <property type="protein sequence ID" value="SVB49232.1"/>
    <property type="molecule type" value="Genomic_DNA"/>
</dbReference>
<feature type="non-terminal residue" evidence="2">
    <location>
        <position position="1"/>
    </location>
</feature>
<dbReference type="AlphaFoldDB" id="A0A382EFW9"/>
<evidence type="ECO:0000313" key="2">
    <source>
        <dbReference type="EMBL" id="SVB49232.1"/>
    </source>
</evidence>
<keyword evidence="1" id="KW-0812">Transmembrane</keyword>
<keyword evidence="1" id="KW-0472">Membrane</keyword>